<evidence type="ECO:0000259" key="7">
    <source>
        <dbReference type="PROSITE" id="PS50003"/>
    </source>
</evidence>
<evidence type="ECO:0000256" key="3">
    <source>
        <dbReference type="ARBA" id="ARBA00022999"/>
    </source>
</evidence>
<dbReference type="GO" id="GO:0035556">
    <property type="term" value="P:intracellular signal transduction"/>
    <property type="evidence" value="ECO:0007669"/>
    <property type="project" value="TreeGrafter"/>
</dbReference>
<dbReference type="Gene3D" id="2.30.29.30">
    <property type="entry name" value="Pleckstrin-homology domain (PH domain)/Phosphotyrosine-binding domain (PTB)"/>
    <property type="match status" value="1"/>
</dbReference>
<dbReference type="PANTHER" id="PTHR10872:SF1">
    <property type="entry name" value="SH2B ADAPTER PROTEIN 3"/>
    <property type="match status" value="1"/>
</dbReference>
<comment type="caution">
    <text evidence="8">The sequence shown here is derived from an EMBL/GenBank/DDBJ whole genome shotgun (WGS) entry which is preliminary data.</text>
</comment>
<evidence type="ECO:0000259" key="6">
    <source>
        <dbReference type="PROSITE" id="PS50001"/>
    </source>
</evidence>
<feature type="compositionally biased region" description="Pro residues" evidence="5">
    <location>
        <begin position="78"/>
        <end position="88"/>
    </location>
</feature>
<feature type="region of interest" description="Disordered" evidence="5">
    <location>
        <begin position="505"/>
        <end position="598"/>
    </location>
</feature>
<dbReference type="InterPro" id="IPR011993">
    <property type="entry name" value="PH-like_dom_sf"/>
</dbReference>
<dbReference type="InterPro" id="IPR015012">
    <property type="entry name" value="Phe_ZIP"/>
</dbReference>
<keyword evidence="3 4" id="KW-0727">SH2 domain</keyword>
<evidence type="ECO:0000256" key="4">
    <source>
        <dbReference type="PROSITE-ProRule" id="PRU00191"/>
    </source>
</evidence>
<dbReference type="SUPFAM" id="SSF109805">
    <property type="entry name" value="Phenylalanine zipper"/>
    <property type="match status" value="1"/>
</dbReference>
<accession>A0A9D3M280</accession>
<dbReference type="Pfam" id="PF08916">
    <property type="entry name" value="Phe_ZIP"/>
    <property type="match status" value="1"/>
</dbReference>
<dbReference type="GO" id="GO:0005886">
    <property type="term" value="C:plasma membrane"/>
    <property type="evidence" value="ECO:0007669"/>
    <property type="project" value="TreeGrafter"/>
</dbReference>
<dbReference type="SUPFAM" id="SSF55550">
    <property type="entry name" value="SH2 domain"/>
    <property type="match status" value="1"/>
</dbReference>
<gene>
    <name evidence="8" type="ORF">ANANG_G00186970</name>
</gene>
<dbReference type="SMART" id="SM00252">
    <property type="entry name" value="SH2"/>
    <property type="match status" value="1"/>
</dbReference>
<feature type="compositionally biased region" description="Low complexity" evidence="5">
    <location>
        <begin position="341"/>
        <end position="354"/>
    </location>
</feature>
<feature type="compositionally biased region" description="Basic and acidic residues" evidence="5">
    <location>
        <begin position="543"/>
        <end position="559"/>
    </location>
</feature>
<feature type="domain" description="SH2" evidence="6">
    <location>
        <begin position="376"/>
        <end position="474"/>
    </location>
</feature>
<feature type="region of interest" description="Disordered" evidence="5">
    <location>
        <begin position="340"/>
        <end position="359"/>
    </location>
</feature>
<dbReference type="Pfam" id="PF00017">
    <property type="entry name" value="SH2"/>
    <property type="match status" value="1"/>
</dbReference>
<organism evidence="8 9">
    <name type="scientific">Anguilla anguilla</name>
    <name type="common">European freshwater eel</name>
    <name type="synonym">Muraena anguilla</name>
    <dbReference type="NCBI Taxonomy" id="7936"/>
    <lineage>
        <taxon>Eukaryota</taxon>
        <taxon>Metazoa</taxon>
        <taxon>Chordata</taxon>
        <taxon>Craniata</taxon>
        <taxon>Vertebrata</taxon>
        <taxon>Euteleostomi</taxon>
        <taxon>Actinopterygii</taxon>
        <taxon>Neopterygii</taxon>
        <taxon>Teleostei</taxon>
        <taxon>Anguilliformes</taxon>
        <taxon>Anguillidae</taxon>
        <taxon>Anguilla</taxon>
    </lineage>
</organism>
<evidence type="ECO:0000256" key="1">
    <source>
        <dbReference type="ARBA" id="ARBA00010220"/>
    </source>
</evidence>
<dbReference type="FunFam" id="3.30.505.10:FF:000008">
    <property type="entry name" value="SH2B adapter protein 1 isoform 2"/>
    <property type="match status" value="1"/>
</dbReference>
<dbReference type="GO" id="GO:0005068">
    <property type="term" value="F:transmembrane receptor protein tyrosine kinase adaptor activity"/>
    <property type="evidence" value="ECO:0007669"/>
    <property type="project" value="TreeGrafter"/>
</dbReference>
<name>A0A9D3M280_ANGAN</name>
<feature type="domain" description="PH" evidence="7">
    <location>
        <begin position="285"/>
        <end position="320"/>
    </location>
</feature>
<feature type="region of interest" description="Disordered" evidence="5">
    <location>
        <begin position="1"/>
        <end position="20"/>
    </location>
</feature>
<dbReference type="CDD" id="cd01231">
    <property type="entry name" value="PH_SH2B_family"/>
    <property type="match status" value="1"/>
</dbReference>
<evidence type="ECO:0000313" key="9">
    <source>
        <dbReference type="Proteomes" id="UP001044222"/>
    </source>
</evidence>
<evidence type="ECO:0008006" key="10">
    <source>
        <dbReference type="Google" id="ProtNLM"/>
    </source>
</evidence>
<dbReference type="Proteomes" id="UP001044222">
    <property type="component" value="Chromosome 10"/>
</dbReference>
<feature type="compositionally biased region" description="Polar residues" evidence="5">
    <location>
        <begin position="1"/>
        <end position="19"/>
    </location>
</feature>
<comment type="similarity">
    <text evidence="1">Belongs to the SH2B adapter family.</text>
</comment>
<dbReference type="PROSITE" id="PS50003">
    <property type="entry name" value="PH_DOMAIN"/>
    <property type="match status" value="1"/>
</dbReference>
<dbReference type="Gene3D" id="3.30.505.10">
    <property type="entry name" value="SH2 domain"/>
    <property type="match status" value="1"/>
</dbReference>
<keyword evidence="2" id="KW-0597">Phosphoprotein</keyword>
<sequence>MNGNTTQSGTSRPSTSQPQGWRDFCELHAAAVARELAKHYRLFARERPLQDVLPPDSFSKQFSDLFQRHFSREVSRNAPPPPPPPPAPIGCERPTVDHLAGLPGGRPAGPPLWPPRRGHWPPGRPRLRSGNWSFRYGRLPPLTLPAPPPLPAAAARRRCRRAPVTPQRYSPPPLVPATPDADITHLSVSQIQQSVFASMFRGRRRAEPRGSFKEGQLRYMVVDDTISDVPPRWQRCRLLVRRGSNGFWLELFDPPKSSSSKLMAKCSDVSEVRRCNRLEMPDNVNTFVLKVKHYPGSFIFEADNDQQVSSWTTEIKECINNGSGSADVALPTMPLGDTVASTRRGSSESAGRGSPPFARSEQMCRKGDHFLWAYPWFHGPISRVKAAHLVQTSGADGHGVFLVRQSETRRGDYVLTFNFQGKAKHLRLSLTEWGQCRVQHLSFASVSEMLSRFCLSPIPLECGAACDVRLSSFVVAGPAPSGQCVTGSAVLVPFSLHRWSSEPSLTHFSSSSCPRLGSPESLTPRTLPTPGQLFQRSSPPTPERPHLDTLRRSESDRRPLQRHAQPHPSPLPQRDSDYELEPPNRGRKRAIDNQYTFL</sequence>
<dbReference type="PROSITE" id="PS50001">
    <property type="entry name" value="SH2"/>
    <property type="match status" value="1"/>
</dbReference>
<protein>
    <recommendedName>
        <fullName evidence="10">SH2 domain-containing protein</fullName>
    </recommendedName>
</protein>
<dbReference type="SUPFAM" id="SSF50729">
    <property type="entry name" value="PH domain-like"/>
    <property type="match status" value="1"/>
</dbReference>
<feature type="region of interest" description="Disordered" evidence="5">
    <location>
        <begin position="73"/>
        <end position="125"/>
    </location>
</feature>
<dbReference type="InterPro" id="IPR001849">
    <property type="entry name" value="PH_domain"/>
</dbReference>
<dbReference type="Gene3D" id="6.10.140.110">
    <property type="match status" value="1"/>
</dbReference>
<dbReference type="EMBL" id="JAFIRN010000010">
    <property type="protein sequence ID" value="KAG5840264.1"/>
    <property type="molecule type" value="Genomic_DNA"/>
</dbReference>
<dbReference type="AlphaFoldDB" id="A0A9D3M280"/>
<keyword evidence="9" id="KW-1185">Reference proteome</keyword>
<dbReference type="InterPro" id="IPR036860">
    <property type="entry name" value="SH2_dom_sf"/>
</dbReference>
<dbReference type="InterPro" id="IPR036290">
    <property type="entry name" value="Phe_ZIP_sf"/>
</dbReference>
<dbReference type="InterPro" id="IPR030523">
    <property type="entry name" value="SH2B"/>
</dbReference>
<dbReference type="InterPro" id="IPR000980">
    <property type="entry name" value="SH2"/>
</dbReference>
<evidence type="ECO:0000256" key="5">
    <source>
        <dbReference type="SAM" id="MobiDB-lite"/>
    </source>
</evidence>
<evidence type="ECO:0000313" key="8">
    <source>
        <dbReference type="EMBL" id="KAG5840264.1"/>
    </source>
</evidence>
<dbReference type="SMART" id="SM00233">
    <property type="entry name" value="PH"/>
    <property type="match status" value="1"/>
</dbReference>
<reference evidence="8" key="1">
    <citation type="submission" date="2021-01" db="EMBL/GenBank/DDBJ databases">
        <title>A chromosome-scale assembly of European eel, Anguilla anguilla.</title>
        <authorList>
            <person name="Henkel C."/>
            <person name="Jong-Raadsen S.A."/>
            <person name="Dufour S."/>
            <person name="Weltzien F.-A."/>
            <person name="Palstra A.P."/>
            <person name="Pelster B."/>
            <person name="Spaink H.P."/>
            <person name="Van Den Thillart G.E."/>
            <person name="Jansen H."/>
            <person name="Zahm M."/>
            <person name="Klopp C."/>
            <person name="Cedric C."/>
            <person name="Louis A."/>
            <person name="Berthelot C."/>
            <person name="Parey E."/>
            <person name="Roest Crollius H."/>
            <person name="Montfort J."/>
            <person name="Robinson-Rechavi M."/>
            <person name="Bucao C."/>
            <person name="Bouchez O."/>
            <person name="Gislard M."/>
            <person name="Lluch J."/>
            <person name="Milhes M."/>
            <person name="Lampietro C."/>
            <person name="Lopez Roques C."/>
            <person name="Donnadieu C."/>
            <person name="Braasch I."/>
            <person name="Desvignes T."/>
            <person name="Postlethwait J."/>
            <person name="Bobe J."/>
            <person name="Guiguen Y."/>
            <person name="Dirks R."/>
        </authorList>
    </citation>
    <scope>NUCLEOTIDE SEQUENCE</scope>
    <source>
        <strain evidence="8">Tag_6206</strain>
        <tissue evidence="8">Liver</tissue>
    </source>
</reference>
<dbReference type="Pfam" id="PF00169">
    <property type="entry name" value="PH"/>
    <property type="match status" value="1"/>
</dbReference>
<proteinExistence type="inferred from homology"/>
<evidence type="ECO:0000256" key="2">
    <source>
        <dbReference type="ARBA" id="ARBA00022553"/>
    </source>
</evidence>
<dbReference type="PANTHER" id="PTHR10872">
    <property type="entry name" value="SH2B ADAPTER PROTEIN"/>
    <property type="match status" value="1"/>
</dbReference>